<feature type="active site" description="Acyl-ester intermediate" evidence="7">
    <location>
        <position position="120"/>
    </location>
</feature>
<keyword evidence="5" id="KW-0573">Peptidoglycan synthesis</keyword>
<evidence type="ECO:0000256" key="5">
    <source>
        <dbReference type="ARBA" id="ARBA00022984"/>
    </source>
</evidence>
<dbReference type="AlphaFoldDB" id="A0A1F6NIQ3"/>
<sequence length="341" mass="37265">MFVKILSIVLIIFNPLFLAFFHRPSAENIAATENKNAAEIETAELPLSQSLKDAANPSLASLISGLMVSANGQANPDFLPIRDWSVEEPDIEAKAALVFGSQNDKILYQKNIEEALPIASLTKLMTALIILENADPEQIAAISKKDIEAYGDIGNLVVDEKISVKNLLYIALLESSNDAAAALASSINLGASLPFGSEAPKFESFVFLMNQKAEELGLKNTHFIDPTGYSPQNVSTALDLAKLVKYTFIQPLLWEILKTQSIDLQSADGKINHHLVNNNQLLRLSKAIGGKTGYTEEAGGCIILVTQTPKGDYLISVILGSEERFSEMEKLVNWVEKAYLW</sequence>
<gene>
    <name evidence="11" type="ORF">A2261_00630</name>
</gene>
<dbReference type="EMBL" id="MFQR01000053">
    <property type="protein sequence ID" value="OGH83946.1"/>
    <property type="molecule type" value="Genomic_DNA"/>
</dbReference>
<proteinExistence type="inferred from homology"/>
<evidence type="ECO:0000313" key="11">
    <source>
        <dbReference type="EMBL" id="OGH83946.1"/>
    </source>
</evidence>
<reference evidence="11 12" key="1">
    <citation type="journal article" date="2016" name="Nat. Commun.">
        <title>Thousands of microbial genomes shed light on interconnected biogeochemical processes in an aquifer system.</title>
        <authorList>
            <person name="Anantharaman K."/>
            <person name="Brown C.T."/>
            <person name="Hug L.A."/>
            <person name="Sharon I."/>
            <person name="Castelle C.J."/>
            <person name="Probst A.J."/>
            <person name="Thomas B.C."/>
            <person name="Singh A."/>
            <person name="Wilkins M.J."/>
            <person name="Karaoz U."/>
            <person name="Brodie E.L."/>
            <person name="Williams K.H."/>
            <person name="Hubbard S.S."/>
            <person name="Banfield J.F."/>
        </authorList>
    </citation>
    <scope>NUCLEOTIDE SEQUENCE [LARGE SCALE GENOMIC DNA]</scope>
</reference>
<evidence type="ECO:0000256" key="6">
    <source>
        <dbReference type="ARBA" id="ARBA00023316"/>
    </source>
</evidence>
<dbReference type="GO" id="GO:0071555">
    <property type="term" value="P:cell wall organization"/>
    <property type="evidence" value="ECO:0007669"/>
    <property type="project" value="UniProtKB-KW"/>
</dbReference>
<dbReference type="InterPro" id="IPR012338">
    <property type="entry name" value="Beta-lactam/transpept-like"/>
</dbReference>
<dbReference type="InterPro" id="IPR018044">
    <property type="entry name" value="Peptidase_S11"/>
</dbReference>
<evidence type="ECO:0000313" key="12">
    <source>
        <dbReference type="Proteomes" id="UP000177803"/>
    </source>
</evidence>
<comment type="similarity">
    <text evidence="1 9">Belongs to the peptidase S11 family.</text>
</comment>
<dbReference type="GO" id="GO:0009002">
    <property type="term" value="F:serine-type D-Ala-D-Ala carboxypeptidase activity"/>
    <property type="evidence" value="ECO:0007669"/>
    <property type="project" value="InterPro"/>
</dbReference>
<dbReference type="PRINTS" id="PR00725">
    <property type="entry name" value="DADACBPTASE1"/>
</dbReference>
<comment type="caution">
    <text evidence="11">The sequence shown here is derived from an EMBL/GenBank/DDBJ whole genome shotgun (WGS) entry which is preliminary data.</text>
</comment>
<organism evidence="11 12">
    <name type="scientific">Candidatus Magasanikbacteria bacterium RIFOXYA2_FULL_44_8</name>
    <dbReference type="NCBI Taxonomy" id="1798696"/>
    <lineage>
        <taxon>Bacteria</taxon>
        <taxon>Candidatus Magasanikiibacteriota</taxon>
    </lineage>
</organism>
<dbReference type="PANTHER" id="PTHR21581">
    <property type="entry name" value="D-ALANYL-D-ALANINE CARBOXYPEPTIDASE"/>
    <property type="match status" value="1"/>
</dbReference>
<protein>
    <recommendedName>
        <fullName evidence="10">Peptidase S11 D-alanyl-D-alanine carboxypeptidase A N-terminal domain-containing protein</fullName>
    </recommendedName>
</protein>
<evidence type="ECO:0000256" key="4">
    <source>
        <dbReference type="ARBA" id="ARBA00022960"/>
    </source>
</evidence>
<keyword evidence="3" id="KW-0378">Hydrolase</keyword>
<dbReference type="SUPFAM" id="SSF56601">
    <property type="entry name" value="beta-lactamase/transpeptidase-like"/>
    <property type="match status" value="1"/>
</dbReference>
<keyword evidence="4" id="KW-0133">Cell shape</keyword>
<evidence type="ECO:0000256" key="2">
    <source>
        <dbReference type="ARBA" id="ARBA00022729"/>
    </source>
</evidence>
<evidence type="ECO:0000256" key="1">
    <source>
        <dbReference type="ARBA" id="ARBA00007164"/>
    </source>
</evidence>
<dbReference type="Pfam" id="PF00768">
    <property type="entry name" value="Peptidase_S11"/>
    <property type="match status" value="1"/>
</dbReference>
<dbReference type="Proteomes" id="UP000177803">
    <property type="component" value="Unassembled WGS sequence"/>
</dbReference>
<feature type="active site" evidence="7">
    <location>
        <position position="175"/>
    </location>
</feature>
<name>A0A1F6NIQ3_9BACT</name>
<dbReference type="GO" id="GO:0009252">
    <property type="term" value="P:peptidoglycan biosynthetic process"/>
    <property type="evidence" value="ECO:0007669"/>
    <property type="project" value="UniProtKB-KW"/>
</dbReference>
<dbReference type="Gene3D" id="3.40.710.10">
    <property type="entry name" value="DD-peptidase/beta-lactamase superfamily"/>
    <property type="match status" value="1"/>
</dbReference>
<evidence type="ECO:0000256" key="7">
    <source>
        <dbReference type="PIRSR" id="PIRSR618044-1"/>
    </source>
</evidence>
<feature type="domain" description="Peptidase S11 D-alanyl-D-alanine carboxypeptidase A N-terminal" evidence="10">
    <location>
        <begin position="85"/>
        <end position="321"/>
    </location>
</feature>
<evidence type="ECO:0000256" key="3">
    <source>
        <dbReference type="ARBA" id="ARBA00022801"/>
    </source>
</evidence>
<dbReference type="PANTHER" id="PTHR21581:SF26">
    <property type="entry name" value="D-ALANYL-D-ALANINE ENDOPEPTIDASE"/>
    <property type="match status" value="1"/>
</dbReference>
<feature type="binding site" evidence="8">
    <location>
        <position position="291"/>
    </location>
    <ligand>
        <name>substrate</name>
    </ligand>
</feature>
<keyword evidence="6" id="KW-0961">Cell wall biogenesis/degradation</keyword>
<evidence type="ECO:0000256" key="9">
    <source>
        <dbReference type="RuleBase" id="RU004016"/>
    </source>
</evidence>
<feature type="active site" description="Proton acceptor" evidence="7">
    <location>
        <position position="123"/>
    </location>
</feature>
<evidence type="ECO:0000256" key="8">
    <source>
        <dbReference type="PIRSR" id="PIRSR618044-2"/>
    </source>
</evidence>
<dbReference type="GO" id="GO:0008360">
    <property type="term" value="P:regulation of cell shape"/>
    <property type="evidence" value="ECO:0007669"/>
    <property type="project" value="UniProtKB-KW"/>
</dbReference>
<keyword evidence="2" id="KW-0732">Signal</keyword>
<dbReference type="GO" id="GO:0006508">
    <property type="term" value="P:proteolysis"/>
    <property type="evidence" value="ECO:0007669"/>
    <property type="project" value="InterPro"/>
</dbReference>
<dbReference type="InterPro" id="IPR001967">
    <property type="entry name" value="Peptidase_S11_N"/>
</dbReference>
<accession>A0A1F6NIQ3</accession>
<evidence type="ECO:0000259" key="10">
    <source>
        <dbReference type="Pfam" id="PF00768"/>
    </source>
</evidence>